<dbReference type="AlphaFoldDB" id="A0A8J7G9F0"/>
<sequence>MSHILDLSPARCGALVDPIMNRLHTAVHREAGAIGTGSGPAVALRNHFGLPDLGFYLTLRLALPIRPVPVTAVAALLRYFPDCDAMLHREVDQQVRAGLITIDGGDLVATGRCRQMLEELTACYASAVATLWGEDPALPRLVTLFDRLIGVAESAPGGVFGALAPPYQPTGGSAGLILFNLLGAFRCHRADAHAAAWAAVGLTAAQITAMAPGPERDLIEDDTNVRAGQPFADLNPEERLELLAGLGRLRG</sequence>
<protein>
    <submittedName>
        <fullName evidence="1">Uncharacterized protein</fullName>
    </submittedName>
</protein>
<dbReference type="Proteomes" id="UP000622552">
    <property type="component" value="Unassembled WGS sequence"/>
</dbReference>
<accession>A0A8J7G9F0</accession>
<keyword evidence="2" id="KW-1185">Reference proteome</keyword>
<proteinExistence type="predicted"/>
<evidence type="ECO:0000313" key="2">
    <source>
        <dbReference type="Proteomes" id="UP000622552"/>
    </source>
</evidence>
<name>A0A8J7G9F0_9ACTN</name>
<dbReference type="EMBL" id="JADOUF010000001">
    <property type="protein sequence ID" value="MBG6136188.1"/>
    <property type="molecule type" value="Genomic_DNA"/>
</dbReference>
<reference evidence="1" key="1">
    <citation type="submission" date="2020-11" db="EMBL/GenBank/DDBJ databases">
        <title>Sequencing the genomes of 1000 actinobacteria strains.</title>
        <authorList>
            <person name="Klenk H.-P."/>
        </authorList>
    </citation>
    <scope>NUCLEOTIDE SEQUENCE</scope>
    <source>
        <strain evidence="1">DSM 45356</strain>
    </source>
</reference>
<comment type="caution">
    <text evidence="1">The sequence shown here is derived from an EMBL/GenBank/DDBJ whole genome shotgun (WGS) entry which is preliminary data.</text>
</comment>
<dbReference type="RefSeq" id="WP_197003200.1">
    <property type="nucleotide sequence ID" value="NZ_BONS01000038.1"/>
</dbReference>
<gene>
    <name evidence="1" type="ORF">IW245_002382</name>
</gene>
<evidence type="ECO:0000313" key="1">
    <source>
        <dbReference type="EMBL" id="MBG6136188.1"/>
    </source>
</evidence>
<organism evidence="1 2">
    <name type="scientific">Longispora fulva</name>
    <dbReference type="NCBI Taxonomy" id="619741"/>
    <lineage>
        <taxon>Bacteria</taxon>
        <taxon>Bacillati</taxon>
        <taxon>Actinomycetota</taxon>
        <taxon>Actinomycetes</taxon>
        <taxon>Micromonosporales</taxon>
        <taxon>Micromonosporaceae</taxon>
        <taxon>Longispora</taxon>
    </lineage>
</organism>